<name>G0S747_CHATD</name>
<dbReference type="AlphaFoldDB" id="G0S747"/>
<keyword evidence="9" id="KW-1185">Reference proteome</keyword>
<proteinExistence type="inferred from homology"/>
<dbReference type="MEROPS" id="C02.008"/>
<evidence type="ECO:0000313" key="8">
    <source>
        <dbReference type="EMBL" id="EGS20902.1"/>
    </source>
</evidence>
<dbReference type="PANTHER" id="PTHR46143">
    <property type="entry name" value="CALPAIN-7"/>
    <property type="match status" value="1"/>
</dbReference>
<dbReference type="SMART" id="SM00230">
    <property type="entry name" value="CysPc"/>
    <property type="match status" value="1"/>
</dbReference>
<dbReference type="Pfam" id="PF00648">
    <property type="entry name" value="Peptidase_C2"/>
    <property type="match status" value="1"/>
</dbReference>
<feature type="active site" evidence="5 6">
    <location>
        <position position="392"/>
    </location>
</feature>
<evidence type="ECO:0000256" key="2">
    <source>
        <dbReference type="ARBA" id="ARBA00022670"/>
    </source>
</evidence>
<feature type="active site" evidence="6">
    <location>
        <position position="204"/>
    </location>
</feature>
<evidence type="ECO:0000256" key="1">
    <source>
        <dbReference type="ARBA" id="ARBA00010193"/>
    </source>
</evidence>
<accession>G0S747</accession>
<dbReference type="Pfam" id="PF01067">
    <property type="entry name" value="Calpain_III"/>
    <property type="match status" value="1"/>
</dbReference>
<gene>
    <name evidence="8" type="ORF">CTHT_0027410</name>
</gene>
<feature type="domain" description="Calpain catalytic" evidence="7">
    <location>
        <begin position="165"/>
        <end position="445"/>
    </location>
</feature>
<dbReference type="CDD" id="cd00044">
    <property type="entry name" value="CysPc"/>
    <property type="match status" value="1"/>
</dbReference>
<dbReference type="InterPro" id="IPR022682">
    <property type="entry name" value="Calpain_domain_III"/>
</dbReference>
<dbReference type="InterPro" id="IPR001300">
    <property type="entry name" value="Peptidase_C2_calpain_cat"/>
</dbReference>
<evidence type="ECO:0000256" key="3">
    <source>
        <dbReference type="ARBA" id="ARBA00022801"/>
    </source>
</evidence>
<dbReference type="EMBL" id="GL988041">
    <property type="protein sequence ID" value="EGS20902.1"/>
    <property type="molecule type" value="Genomic_DNA"/>
</dbReference>
<dbReference type="PRINTS" id="PR00704">
    <property type="entry name" value="CALPAIN"/>
</dbReference>
<dbReference type="RefSeq" id="XP_006693198.1">
    <property type="nucleotide sequence ID" value="XM_006693135.1"/>
</dbReference>
<dbReference type="PROSITE" id="PS50203">
    <property type="entry name" value="CALPAIN_CAT"/>
    <property type="match status" value="1"/>
</dbReference>
<keyword evidence="3 6" id="KW-0378">Hydrolase</keyword>
<evidence type="ECO:0000256" key="6">
    <source>
        <dbReference type="PROSITE-ProRule" id="PRU00239"/>
    </source>
</evidence>
<dbReference type="HOGENOM" id="CLU_006770_1_0_1"/>
<dbReference type="KEGG" id="cthr:CTHT_0027410"/>
<dbReference type="Proteomes" id="UP000008066">
    <property type="component" value="Unassembled WGS sequence"/>
</dbReference>
<dbReference type="SUPFAM" id="SSF49758">
    <property type="entry name" value="Calpain large subunit, middle domain (domain III)"/>
    <property type="match status" value="2"/>
</dbReference>
<dbReference type="PANTHER" id="PTHR46143:SF1">
    <property type="entry name" value="CALPAIN-7"/>
    <property type="match status" value="1"/>
</dbReference>
<keyword evidence="2 6" id="KW-0645">Protease</keyword>
<dbReference type="InterPro" id="IPR051297">
    <property type="entry name" value="PalB/RIM13"/>
</dbReference>
<dbReference type="GO" id="GO:0006508">
    <property type="term" value="P:proteolysis"/>
    <property type="evidence" value="ECO:0007669"/>
    <property type="project" value="UniProtKB-KW"/>
</dbReference>
<dbReference type="eggNOG" id="KOG0045">
    <property type="taxonomic scope" value="Eukaryota"/>
</dbReference>
<evidence type="ECO:0000256" key="4">
    <source>
        <dbReference type="ARBA" id="ARBA00022807"/>
    </source>
</evidence>
<dbReference type="InterPro" id="IPR022684">
    <property type="entry name" value="Calpain_cysteine_protease"/>
</dbReference>
<organism evidence="9">
    <name type="scientific">Chaetomium thermophilum (strain DSM 1495 / CBS 144.50 / IMI 039719)</name>
    <name type="common">Thermochaetoides thermophila</name>
    <dbReference type="NCBI Taxonomy" id="759272"/>
    <lineage>
        <taxon>Eukaryota</taxon>
        <taxon>Fungi</taxon>
        <taxon>Dikarya</taxon>
        <taxon>Ascomycota</taxon>
        <taxon>Pezizomycotina</taxon>
        <taxon>Sordariomycetes</taxon>
        <taxon>Sordariomycetidae</taxon>
        <taxon>Sordariales</taxon>
        <taxon>Chaetomiaceae</taxon>
        <taxon>Thermochaetoides</taxon>
    </lineage>
</organism>
<sequence>MMEAKVKALEHERRLSRARGEQALEYARAAAELYMQVAERAALQERKLLVAKIKELIDLAELLKRNPANPATTKRPSLPISTRERTRTEEIVVLRASRLHGNTFPPWKDPPDEEFSRASCPEGVYMCVKDVTLTNKTPLTDLKGLLSDDTAFTLSHEQQTTFSGWRRAAELVPRTENGSLENDAKQLMAANSDLDLAQDLASDCSVVASLCAAARYFSPGPGSLLGSLMYPYNHELMRPDVSENGKYAFRMYFNGTWRRVTIDDRLPSSSTDRTLYVVDRRNPRLIWPALVEKAYLKIRGGYDFPGSNSGTDLYALTGWIPEQIFLQSDDFELDDTWDRIKKAYDEGDAILTLGTGNILPEEEQALGLVKEHDYAVLDVKVEAESRLLLVKNPWVDSLVWTGIGSSATLQAHTVGSTSEGQSNQFWMAFEDVLQHFDSLYVNWNPALFLYRQDHHFKWDIPDSTEQLVYTRNPQFSILSPSKSSVWVLLSRHWQDGELDILRARRSERDHHGLSLAAVSKQLGFMSLSIFASTPPGTRIPLADGHHCLHQGPYVDSPNTLLRYTPTPNIAQTLVVTQSELPLPSYSFTLSFFSLDPLTINPADEPLKHTTTVSGAWTRRTAGGSAAHATYFTNPQYALTLTSSSQLTLVLSTSSRDLPVHIALIFSPQTALRGRCITSLHGRDILSASPEYQRGCTFLSVPLLDAGIYTVVLSTYEPGQTGQFTLRVSADAEIALSPLLADSAGMLRTPAPKPAVFRSSGEHRLRMRLSVVRLTRLCILARSGAPPAASELPMFSSSGHRPALGPDSCITSGTAIRISLELGTGPHRKVLAMSGRSLHTNDGNIDHNEEGEFADATMGLCTGEADVDPELVRAYGPGGLWVVVERIGGGTVTGDGDVAGNSTERGLHEGVYVEVLSDGAVQFGKVWENADE</sequence>
<dbReference type="InterPro" id="IPR036213">
    <property type="entry name" value="Calpain_III_sf"/>
</dbReference>
<dbReference type="Pfam" id="PF25435">
    <property type="entry name" value="PalB_C"/>
    <property type="match status" value="1"/>
</dbReference>
<dbReference type="GeneID" id="18256779"/>
<dbReference type="SMART" id="SM00720">
    <property type="entry name" value="calpain_III"/>
    <property type="match status" value="1"/>
</dbReference>
<dbReference type="Gene3D" id="3.90.70.10">
    <property type="entry name" value="Cysteine proteinases"/>
    <property type="match status" value="1"/>
</dbReference>
<reference evidence="8 9" key="1">
    <citation type="journal article" date="2011" name="Cell">
        <title>Insight into structure and assembly of the nuclear pore complex by utilizing the genome of a eukaryotic thermophile.</title>
        <authorList>
            <person name="Amlacher S."/>
            <person name="Sarges P."/>
            <person name="Flemming D."/>
            <person name="van Noort V."/>
            <person name="Kunze R."/>
            <person name="Devos D.P."/>
            <person name="Arumugam M."/>
            <person name="Bork P."/>
            <person name="Hurt E."/>
        </authorList>
    </citation>
    <scope>NUCLEOTIDE SEQUENCE [LARGE SCALE GENOMIC DNA]</scope>
    <source>
        <strain evidence="9">DSM 1495 / CBS 144.50 / IMI 039719</strain>
    </source>
</reference>
<feature type="active site" evidence="5 6">
    <location>
        <position position="372"/>
    </location>
</feature>
<dbReference type="STRING" id="759272.G0S747"/>
<dbReference type="Gene3D" id="2.60.120.380">
    <property type="match status" value="1"/>
</dbReference>
<dbReference type="OrthoDB" id="167576at2759"/>
<dbReference type="GO" id="GO:0004198">
    <property type="term" value="F:calcium-dependent cysteine-type endopeptidase activity"/>
    <property type="evidence" value="ECO:0007669"/>
    <property type="project" value="InterPro"/>
</dbReference>
<comment type="similarity">
    <text evidence="1">Belongs to the peptidase C2 family. PalB/RIM13 subfamily.</text>
</comment>
<dbReference type="OMA" id="GDYRRGC"/>
<protein>
    <recommendedName>
        <fullName evidence="7">Calpain catalytic domain-containing protein</fullName>
    </recommendedName>
</protein>
<evidence type="ECO:0000259" key="7">
    <source>
        <dbReference type="PROSITE" id="PS50203"/>
    </source>
</evidence>
<keyword evidence="4 6" id="KW-0788">Thiol protease</keyword>
<evidence type="ECO:0000256" key="5">
    <source>
        <dbReference type="PIRSR" id="PIRSR622684-1"/>
    </source>
</evidence>
<dbReference type="SUPFAM" id="SSF54001">
    <property type="entry name" value="Cysteine proteinases"/>
    <property type="match status" value="1"/>
</dbReference>
<evidence type="ECO:0000313" key="9">
    <source>
        <dbReference type="Proteomes" id="UP000008066"/>
    </source>
</evidence>
<dbReference type="InterPro" id="IPR022683">
    <property type="entry name" value="Calpain_III"/>
</dbReference>
<dbReference type="InterPro" id="IPR038765">
    <property type="entry name" value="Papain-like_cys_pep_sf"/>
</dbReference>